<dbReference type="PANTHER" id="PTHR45460">
    <property type="entry name" value="SIMILAR TO CYSTEINE PROTEINASE"/>
    <property type="match status" value="1"/>
</dbReference>
<keyword evidence="1" id="KW-0732">Signal</keyword>
<dbReference type="InterPro" id="IPR011519">
    <property type="entry name" value="UnbV_ASPIC"/>
</dbReference>
<proteinExistence type="predicted"/>
<dbReference type="AlphaFoldDB" id="A0A7C2JZH7"/>
<name>A0A7C2JZH7_9PLAN</name>
<feature type="domain" description="ASPIC/UnbV" evidence="3">
    <location>
        <begin position="714"/>
        <end position="764"/>
    </location>
</feature>
<evidence type="ECO:0000259" key="3">
    <source>
        <dbReference type="Pfam" id="PF07593"/>
    </source>
</evidence>
<evidence type="ECO:0000256" key="1">
    <source>
        <dbReference type="ARBA" id="ARBA00022729"/>
    </source>
</evidence>
<dbReference type="InterPro" id="IPR013517">
    <property type="entry name" value="FG-GAP"/>
</dbReference>
<dbReference type="EMBL" id="DSOK01000274">
    <property type="protein sequence ID" value="HEN15725.1"/>
    <property type="molecule type" value="Genomic_DNA"/>
</dbReference>
<dbReference type="PANTHER" id="PTHR45460:SF2">
    <property type="entry name" value="ALPHA 1,3 GLUCANASE, GH71 FAMILY (EUROFUNG)"/>
    <property type="match status" value="1"/>
</dbReference>
<reference evidence="4" key="1">
    <citation type="journal article" date="2020" name="mSystems">
        <title>Genome- and Community-Level Interaction Insights into Carbon Utilization and Element Cycling Functions of Hydrothermarchaeota in Hydrothermal Sediment.</title>
        <authorList>
            <person name="Zhou Z."/>
            <person name="Liu Y."/>
            <person name="Xu W."/>
            <person name="Pan J."/>
            <person name="Luo Z.H."/>
            <person name="Li M."/>
        </authorList>
    </citation>
    <scope>NUCLEOTIDE SEQUENCE [LARGE SCALE GENOMIC DNA]</scope>
    <source>
        <strain evidence="4">SpSt-339</strain>
    </source>
</reference>
<feature type="region of interest" description="Disordered" evidence="2">
    <location>
        <begin position="1054"/>
        <end position="1074"/>
    </location>
</feature>
<dbReference type="SUPFAM" id="SSF69318">
    <property type="entry name" value="Integrin alpha N-terminal domain"/>
    <property type="match status" value="1"/>
</dbReference>
<comment type="caution">
    <text evidence="4">The sequence shown here is derived from an EMBL/GenBank/DDBJ whole genome shotgun (WGS) entry which is preliminary data.</text>
</comment>
<dbReference type="SUPFAM" id="SSF48452">
    <property type="entry name" value="TPR-like"/>
    <property type="match status" value="1"/>
</dbReference>
<evidence type="ECO:0000256" key="2">
    <source>
        <dbReference type="SAM" id="MobiDB-lite"/>
    </source>
</evidence>
<gene>
    <name evidence="4" type="ORF">ENQ76_09695</name>
</gene>
<protein>
    <submittedName>
        <fullName evidence="4">CRTAC1 family protein</fullName>
    </submittedName>
</protein>
<accession>A0A7C2JZH7</accession>
<sequence length="1202" mass="130910">MKPRSGPYDVALAAAALLCCCGCPSKPAGPPTPPPAAAPARAAIDCATLWPQKNLAVGLLENEKYAEAAQAFQEIAAATPSDPLGSRNLVIARLQGFKSGQASLAEAEAAVEEMLAREPQSLAAWWLAARVAVTAVEQSPEGSERDALRQKAVERFDRALALNGDIAALHYELFDALRYSTSPDQLDRSRRALQEAQRLAPENLFVLSDLLAVQAEQQDAGIAQSLSQLAQVAAPLREGVQKRARVDVQNLIDEATAAATAGTWPVVNARVRALGAVLRPEEQAQSDRRRLMPHPLEFVLHDFQATTCLPSSQSVPTLTMPTLTRSQLVAPLDDLGELRGMTTVDFNLDGRMDIICVGAKSLVVLQQSETATWGAAAQWPLAAEYNRLVAVDFDRDATEAAGPRPVEICQDADPDVLAFGPGGVLLLRNDVDENGQRTLSNTLADQPLGEIRDVLAATPADFDHDGDLDLVLSTAAGIQLWSQQGALRFVDVSAQSQLPPDGPPFTKVIAVDLDRDVDLDVVVVGPDAPLGWLENLRHGELRYRDLLEGAGSSTTQSLAVIEADGNVSWDLVVGKSDGLGLLLSDTPDRGTIRFRQQSAIVRNAGDNLSAGDLNNDAAMDLLFWSAEGMLCILGRGDGTFSPAIKLDAGPVVDAALADVDADGDLDVLAMTAAGFALHRNELAGEAGWLTVRVRGIEDPQSGRVNQYGVGSLVELRSGGRYQAQVITGPTTHFGLGSQSQVDSLRVLWTNGVPQVVMNPQPNQSVCERMALKGSCPYLYTWTGERFEFFTDLLWAAPLGLQLADGVLAPSRPWEYLLVPGEACQPRDGRYELQITEELWEAAYFDQVELLAIDHPADVEVFSNEKVGPAEIAEMKVHTVRQRRTPVAARDQRGRDVLDQIRGIDGNYLKAFDRELRQGLTEPHYLELDLGPLEQPQRIMLFLTGWIYPTDTSLNVALSQDPDLDGPRPPSLWTPDERGAWREVRPFLGFPGGKTKTIAIDVSDAFAAGDYRLRIATTHEIYWDAAFFTVDEPPADVRVTPLKLVAADLHPRGFSQPHLPRPNAPETYDYSQVSTQPKWPPMAGWFTRYGDVRELLETTDDRLLVMASGDEVTVTFAAPPGELPAGWRRDFFLHNVGWDKDADLHTVYGQTVEPLPFVEMSRYPYPPDGGPADSAAYREYLRLYQTRAQSAATFWRGGDVVSP</sequence>
<evidence type="ECO:0000313" key="4">
    <source>
        <dbReference type="EMBL" id="HEN15725.1"/>
    </source>
</evidence>
<dbReference type="Pfam" id="PF13517">
    <property type="entry name" value="FG-GAP_3"/>
    <property type="match status" value="2"/>
</dbReference>
<dbReference type="InterPro" id="IPR011990">
    <property type="entry name" value="TPR-like_helical_dom_sf"/>
</dbReference>
<organism evidence="4">
    <name type="scientific">Schlesneria paludicola</name>
    <dbReference type="NCBI Taxonomy" id="360056"/>
    <lineage>
        <taxon>Bacteria</taxon>
        <taxon>Pseudomonadati</taxon>
        <taxon>Planctomycetota</taxon>
        <taxon>Planctomycetia</taxon>
        <taxon>Planctomycetales</taxon>
        <taxon>Planctomycetaceae</taxon>
        <taxon>Schlesneria</taxon>
    </lineage>
</organism>
<dbReference type="Pfam" id="PF07593">
    <property type="entry name" value="UnbV_ASPIC"/>
    <property type="match status" value="1"/>
</dbReference>
<dbReference type="InterPro" id="IPR028994">
    <property type="entry name" value="Integrin_alpha_N"/>
</dbReference>
<dbReference type="Gene3D" id="1.25.40.10">
    <property type="entry name" value="Tetratricopeptide repeat domain"/>
    <property type="match status" value="1"/>
</dbReference>